<dbReference type="EMBL" id="OFSM01000004">
    <property type="protein sequence ID" value="SOY28355.1"/>
    <property type="molecule type" value="Genomic_DNA"/>
</dbReference>
<dbReference type="GO" id="GO:0030170">
    <property type="term" value="F:pyridoxal phosphate binding"/>
    <property type="evidence" value="ECO:0007669"/>
    <property type="project" value="TreeGrafter"/>
</dbReference>
<keyword evidence="2" id="KW-0032">Aminotransferase</keyword>
<dbReference type="InterPro" id="IPR000653">
    <property type="entry name" value="DegT/StrS_aminotransferase"/>
</dbReference>
<dbReference type="InterPro" id="IPR015421">
    <property type="entry name" value="PyrdxlP-dep_Trfase_major"/>
</dbReference>
<dbReference type="PANTHER" id="PTHR30244:SF34">
    <property type="entry name" value="DTDP-4-AMINO-4,6-DIDEOXYGALACTOSE TRANSAMINASE"/>
    <property type="match status" value="1"/>
</dbReference>
<gene>
    <name evidence="2" type="primary">epsN_2</name>
    <name evidence="2" type="ORF">AMURIS_01062</name>
</gene>
<dbReference type="PANTHER" id="PTHR30244">
    <property type="entry name" value="TRANSAMINASE"/>
    <property type="match status" value="1"/>
</dbReference>
<proteinExistence type="inferred from homology"/>
<keyword evidence="2" id="KW-0808">Transferase</keyword>
<evidence type="ECO:0000256" key="1">
    <source>
        <dbReference type="RuleBase" id="RU004508"/>
    </source>
</evidence>
<dbReference type="InterPro" id="IPR015422">
    <property type="entry name" value="PyrdxlP-dep_Trfase_small"/>
</dbReference>
<reference evidence="2 3" key="1">
    <citation type="submission" date="2018-01" db="EMBL/GenBank/DDBJ databases">
        <authorList>
            <person name="Gaut B.S."/>
            <person name="Morton B.R."/>
            <person name="Clegg M.T."/>
            <person name="Duvall M.R."/>
        </authorList>
    </citation>
    <scope>NUCLEOTIDE SEQUENCE [LARGE SCALE GENOMIC DNA]</scope>
    <source>
        <strain evidence="2">GP69</strain>
    </source>
</reference>
<dbReference type="InterPro" id="IPR015424">
    <property type="entry name" value="PyrdxlP-dep_Trfase"/>
</dbReference>
<dbReference type="Proteomes" id="UP000236311">
    <property type="component" value="Unassembled WGS sequence"/>
</dbReference>
<protein>
    <submittedName>
        <fullName evidence="2">Pyridoxal phosphate-dependent aminotransferase EpsN</fullName>
        <ecNumber evidence="2">2.6.1.-</ecNumber>
    </submittedName>
</protein>
<dbReference type="Gene3D" id="3.40.640.10">
    <property type="entry name" value="Type I PLP-dependent aspartate aminotransferase-like (Major domain)"/>
    <property type="match status" value="1"/>
</dbReference>
<dbReference type="RefSeq" id="WP_103238442.1">
    <property type="nucleotide sequence ID" value="NZ_JANJZD010000004.1"/>
</dbReference>
<dbReference type="AlphaFoldDB" id="A0A2K4ZD16"/>
<dbReference type="OrthoDB" id="2028585at2"/>
<sequence length="470" mass="53657">MTEARKKWIREQARFQGIFDRKIYKESMFGKKIPLSSSMIYEEEKVFTEQIFETEFSSRQTIRLEEELAGYMGVKYAVALNSGQAALHLALKVAAEKLYGSSTGILTPDGLRGGSLYGKRVFCSDLTTFDMVNPIVFEGGAPVFIDSSEDTDWSMDPEVLELAFERYPDVKIVVMNHVYGFPGQALKIRQICHEHDALLVECAGEAIGAEYLVEEGETEGGIWEKTGTLGDYCVLDFGRGRMIGQSGGAFLTKDYYASEKVRYWASGAKAATFWNQHEELGYSCLMDEFVAAVLRGQLMHIDDIIEKKKQIYDRYVEKLDESIACVIPVQDGTKPNYWITAMTCESNIQFMETRSDRQYTYEDIHGTAAPMEICEALDAFNAESRPVYKPMSMQPVFRNNEHFTLDGPWRMYENFRNDTFWPRCDMAKQYYESGLCLPSDAGMTEEEQDRIIEIICACYDRADLERVAWV</sequence>
<keyword evidence="1" id="KW-0663">Pyridoxal phosphate</keyword>
<accession>A0A2K4ZD16</accession>
<evidence type="ECO:0000313" key="2">
    <source>
        <dbReference type="EMBL" id="SOY28355.1"/>
    </source>
</evidence>
<organism evidence="2 3">
    <name type="scientific">Acetatifactor muris</name>
    <dbReference type="NCBI Taxonomy" id="879566"/>
    <lineage>
        <taxon>Bacteria</taxon>
        <taxon>Bacillati</taxon>
        <taxon>Bacillota</taxon>
        <taxon>Clostridia</taxon>
        <taxon>Lachnospirales</taxon>
        <taxon>Lachnospiraceae</taxon>
        <taxon>Acetatifactor</taxon>
    </lineage>
</organism>
<name>A0A2K4ZD16_9FIRM</name>
<evidence type="ECO:0000313" key="3">
    <source>
        <dbReference type="Proteomes" id="UP000236311"/>
    </source>
</evidence>
<dbReference type="GO" id="GO:0000271">
    <property type="term" value="P:polysaccharide biosynthetic process"/>
    <property type="evidence" value="ECO:0007669"/>
    <property type="project" value="TreeGrafter"/>
</dbReference>
<dbReference type="Gene3D" id="3.90.1150.10">
    <property type="entry name" value="Aspartate Aminotransferase, domain 1"/>
    <property type="match status" value="1"/>
</dbReference>
<dbReference type="EC" id="2.6.1.-" evidence="2"/>
<dbReference type="GO" id="GO:0008483">
    <property type="term" value="F:transaminase activity"/>
    <property type="evidence" value="ECO:0007669"/>
    <property type="project" value="UniProtKB-KW"/>
</dbReference>
<dbReference type="SUPFAM" id="SSF53383">
    <property type="entry name" value="PLP-dependent transferases"/>
    <property type="match status" value="1"/>
</dbReference>
<keyword evidence="3" id="KW-1185">Reference proteome</keyword>
<comment type="similarity">
    <text evidence="1">Belongs to the DegT/DnrJ/EryC1 family.</text>
</comment>
<dbReference type="Pfam" id="PF01041">
    <property type="entry name" value="DegT_DnrJ_EryC1"/>
    <property type="match status" value="1"/>
</dbReference>